<dbReference type="RefSeq" id="WP_238463005.1">
    <property type="nucleotide sequence ID" value="NZ_JAKLJA010000004.1"/>
</dbReference>
<dbReference type="SUPFAM" id="SSF53474">
    <property type="entry name" value="alpha/beta-Hydrolases"/>
    <property type="match status" value="1"/>
</dbReference>
<comment type="caution">
    <text evidence="2">The sequence shown here is derived from an EMBL/GenBank/DDBJ whole genome shotgun (WGS) entry which is preliminary data.</text>
</comment>
<keyword evidence="3" id="KW-1185">Reference proteome</keyword>
<dbReference type="GO" id="GO:0016787">
    <property type="term" value="F:hydrolase activity"/>
    <property type="evidence" value="ECO:0007669"/>
    <property type="project" value="InterPro"/>
</dbReference>
<feature type="domain" description="Phospholipase/carboxylesterase/thioesterase" evidence="1">
    <location>
        <begin position="23"/>
        <end position="205"/>
    </location>
</feature>
<accession>A0A9X1RQQ9</accession>
<dbReference type="AlphaFoldDB" id="A0A9X1RQQ9"/>
<name>A0A9X1RQQ9_9BURK</name>
<proteinExistence type="predicted"/>
<gene>
    <name evidence="2" type="ORF">L5014_07785</name>
</gene>
<dbReference type="Pfam" id="PF02230">
    <property type="entry name" value="Abhydrolase_2"/>
    <property type="match status" value="1"/>
</dbReference>
<organism evidence="2 3">
    <name type="scientific">Paraburkholderia tagetis</name>
    <dbReference type="NCBI Taxonomy" id="2913261"/>
    <lineage>
        <taxon>Bacteria</taxon>
        <taxon>Pseudomonadati</taxon>
        <taxon>Pseudomonadota</taxon>
        <taxon>Betaproteobacteria</taxon>
        <taxon>Burkholderiales</taxon>
        <taxon>Burkholderiaceae</taxon>
        <taxon>Paraburkholderia</taxon>
    </lineage>
</organism>
<dbReference type="Gene3D" id="3.40.50.1820">
    <property type="entry name" value="alpha/beta hydrolase"/>
    <property type="match status" value="1"/>
</dbReference>
<reference evidence="2" key="1">
    <citation type="submission" date="2022-01" db="EMBL/GenBank/DDBJ databases">
        <title>Genome sequence and assembly of Parabukholderia sp. RG36.</title>
        <authorList>
            <person name="Chhetri G."/>
        </authorList>
    </citation>
    <scope>NUCLEOTIDE SEQUENCE</scope>
    <source>
        <strain evidence="2">RG36</strain>
    </source>
</reference>
<evidence type="ECO:0000259" key="1">
    <source>
        <dbReference type="Pfam" id="PF02230"/>
    </source>
</evidence>
<protein>
    <submittedName>
        <fullName evidence="2">Phospholipase</fullName>
    </submittedName>
</protein>
<dbReference type="EMBL" id="JAKLJA010000004">
    <property type="protein sequence ID" value="MCG5073264.1"/>
    <property type="molecule type" value="Genomic_DNA"/>
</dbReference>
<dbReference type="InterPro" id="IPR003140">
    <property type="entry name" value="PLipase/COase/thioEstase"/>
</dbReference>
<dbReference type="Proteomes" id="UP001139308">
    <property type="component" value="Unassembled WGS sequence"/>
</dbReference>
<evidence type="ECO:0000313" key="3">
    <source>
        <dbReference type="Proteomes" id="UP001139308"/>
    </source>
</evidence>
<dbReference type="InterPro" id="IPR029058">
    <property type="entry name" value="AB_hydrolase_fold"/>
</dbReference>
<sequence>MSNANPHLARPPQVYGCAPGDAALAVILVHGRGQSPEWMRDAVVHRFGRDDLVWHAPAAAGQSWYPQRFIAPLEDNEPHLTHALAGLDALSGALCEQGFPYESQVLVGFSQGACLCSEFVWRARRRYRALVAFTGGLIGPPGMHREIAPGVFDGMPVLFSTWDDDPHVPAQSVRESAQRFAQAGADVTLKIEAGDEHGIRDAEIGYACTLLSGRKP</sequence>
<evidence type="ECO:0000313" key="2">
    <source>
        <dbReference type="EMBL" id="MCG5073264.1"/>
    </source>
</evidence>